<gene>
    <name evidence="1" type="ORF">DT065_03980</name>
</gene>
<organism evidence="1 2">
    <name type="scientific">Salicibibacter kimchii</name>
    <dbReference type="NCBI Taxonomy" id="2099786"/>
    <lineage>
        <taxon>Bacteria</taxon>
        <taxon>Bacillati</taxon>
        <taxon>Bacillota</taxon>
        <taxon>Bacilli</taxon>
        <taxon>Bacillales</taxon>
        <taxon>Bacillaceae</taxon>
        <taxon>Salicibibacter</taxon>
    </lineage>
</organism>
<dbReference type="EMBL" id="CP031092">
    <property type="protein sequence ID" value="AXF55260.1"/>
    <property type="molecule type" value="Genomic_DNA"/>
</dbReference>
<sequence>MKILSDREQRWVIAHAAHDRGQVQRFRRNGERPLILQIIKNSDFHVYKRVLKPKMMKKGEWA</sequence>
<accession>A0A345BWC9</accession>
<dbReference type="KEGG" id="rue:DT065_03980"/>
<evidence type="ECO:0000313" key="1">
    <source>
        <dbReference type="EMBL" id="AXF55260.1"/>
    </source>
</evidence>
<proteinExistence type="predicted"/>
<dbReference type="AlphaFoldDB" id="A0A345BWC9"/>
<protein>
    <submittedName>
        <fullName evidence="1">Uncharacterized protein</fullName>
    </submittedName>
</protein>
<reference evidence="1 2" key="1">
    <citation type="journal article" date="2018" name="J. Microbiol.">
        <title>Salicibibacter kimchii gen. nov., sp. nov., a moderately halophilic and alkalitolerant bacterium in the family Bacillaceae, isolated from kimchi.</title>
        <authorList>
            <person name="Jang J.Y."/>
            <person name="Oh Y.J."/>
            <person name="Lim S.K."/>
            <person name="Park H.K."/>
            <person name="Lee C."/>
            <person name="Kim J.Y."/>
            <person name="Lee M.A."/>
            <person name="Choi H.J."/>
        </authorList>
    </citation>
    <scope>NUCLEOTIDE SEQUENCE [LARGE SCALE GENOMIC DNA]</scope>
    <source>
        <strain evidence="1 2">NKC1-1</strain>
    </source>
</reference>
<keyword evidence="2" id="KW-1185">Reference proteome</keyword>
<dbReference type="Proteomes" id="UP000252100">
    <property type="component" value="Chromosome"/>
</dbReference>
<evidence type="ECO:0000313" key="2">
    <source>
        <dbReference type="Proteomes" id="UP000252100"/>
    </source>
</evidence>
<name>A0A345BWC9_9BACI</name>